<keyword evidence="2" id="KW-1185">Reference proteome</keyword>
<evidence type="ECO:0008006" key="3">
    <source>
        <dbReference type="Google" id="ProtNLM"/>
    </source>
</evidence>
<dbReference type="Proteomes" id="UP000027195">
    <property type="component" value="Unassembled WGS sequence"/>
</dbReference>
<dbReference type="HOGENOM" id="CLU_041942_0_0_1"/>
<sequence length="330" mass="37531">MEFDRELPFSPDCLLDALIPFPPLPAELILIILRLACMDGGQTARRLCLVSKHFHALAKPLLFHSITIIGVIQMMEFLRRLGQDPLIPATVRHLFLSEQPLPFSPQLTDLCDPFHWSHKIIFIVAPYLETLCHVPYDDMRGGFTLAIPFPRLRELTLSAGRVHFKRPIPTLERFHAYSHSPCPAFYNLDQMCPRLTHLKVTDFSSDGEVLVHGLQQFWGDPLCGPSQGRPPFRLPALDNIIIQPSPLSWGVCGNGNVRSIKRMARLEGLAKSELAAGLTLEMPIHPERWYKQMRLDWLSRLDGGKGCWEVRKYLEVDLTAFSFGFRTIST</sequence>
<accession>A0A067MZE8</accession>
<dbReference type="EMBL" id="KL198024">
    <property type="protein sequence ID" value="KDQ17262.1"/>
    <property type="molecule type" value="Genomic_DNA"/>
</dbReference>
<dbReference type="AlphaFoldDB" id="A0A067MZE8"/>
<dbReference type="OrthoDB" id="2748701at2759"/>
<proteinExistence type="predicted"/>
<evidence type="ECO:0000313" key="1">
    <source>
        <dbReference type="EMBL" id="KDQ17262.1"/>
    </source>
</evidence>
<dbReference type="InParanoid" id="A0A067MZE8"/>
<organism evidence="1 2">
    <name type="scientific">Botryobasidium botryosum (strain FD-172 SS1)</name>
    <dbReference type="NCBI Taxonomy" id="930990"/>
    <lineage>
        <taxon>Eukaryota</taxon>
        <taxon>Fungi</taxon>
        <taxon>Dikarya</taxon>
        <taxon>Basidiomycota</taxon>
        <taxon>Agaricomycotina</taxon>
        <taxon>Agaricomycetes</taxon>
        <taxon>Cantharellales</taxon>
        <taxon>Botryobasidiaceae</taxon>
        <taxon>Botryobasidium</taxon>
    </lineage>
</organism>
<gene>
    <name evidence="1" type="ORF">BOTBODRAFT_185968</name>
</gene>
<reference evidence="2" key="1">
    <citation type="journal article" date="2014" name="Proc. Natl. Acad. Sci. U.S.A.">
        <title>Extensive sampling of basidiomycete genomes demonstrates inadequacy of the white-rot/brown-rot paradigm for wood decay fungi.</title>
        <authorList>
            <person name="Riley R."/>
            <person name="Salamov A.A."/>
            <person name="Brown D.W."/>
            <person name="Nagy L.G."/>
            <person name="Floudas D."/>
            <person name="Held B.W."/>
            <person name="Levasseur A."/>
            <person name="Lombard V."/>
            <person name="Morin E."/>
            <person name="Otillar R."/>
            <person name="Lindquist E.A."/>
            <person name="Sun H."/>
            <person name="LaButti K.M."/>
            <person name="Schmutz J."/>
            <person name="Jabbour D."/>
            <person name="Luo H."/>
            <person name="Baker S.E."/>
            <person name="Pisabarro A.G."/>
            <person name="Walton J.D."/>
            <person name="Blanchette R.A."/>
            <person name="Henrissat B."/>
            <person name="Martin F."/>
            <person name="Cullen D."/>
            <person name="Hibbett D.S."/>
            <person name="Grigoriev I.V."/>
        </authorList>
    </citation>
    <scope>NUCLEOTIDE SEQUENCE [LARGE SCALE GENOMIC DNA]</scope>
    <source>
        <strain evidence="2">FD-172 SS1</strain>
    </source>
</reference>
<protein>
    <recommendedName>
        <fullName evidence="3">F-box domain-containing protein</fullName>
    </recommendedName>
</protein>
<name>A0A067MZE8_BOTB1</name>
<evidence type="ECO:0000313" key="2">
    <source>
        <dbReference type="Proteomes" id="UP000027195"/>
    </source>
</evidence>